<reference evidence="2 3" key="1">
    <citation type="journal article" date="2015" name="Genome Announc.">
        <title>Expanding the biotechnology potential of lactobacilli through comparative genomics of 213 strains and associated genera.</title>
        <authorList>
            <person name="Sun Z."/>
            <person name="Harris H.M."/>
            <person name="McCann A."/>
            <person name="Guo C."/>
            <person name="Argimon S."/>
            <person name="Zhang W."/>
            <person name="Yang X."/>
            <person name="Jeffery I.B."/>
            <person name="Cooney J.C."/>
            <person name="Kagawa T.F."/>
            <person name="Liu W."/>
            <person name="Song Y."/>
            <person name="Salvetti E."/>
            <person name="Wrobel A."/>
            <person name="Rasinkangas P."/>
            <person name="Parkhill J."/>
            <person name="Rea M.C."/>
            <person name="O'Sullivan O."/>
            <person name="Ritari J."/>
            <person name="Douillard F.P."/>
            <person name="Paul Ross R."/>
            <person name="Yang R."/>
            <person name="Briner A.E."/>
            <person name="Felis G.E."/>
            <person name="de Vos W.M."/>
            <person name="Barrangou R."/>
            <person name="Klaenhammer T.R."/>
            <person name="Caufield P.W."/>
            <person name="Cui Y."/>
            <person name="Zhang H."/>
            <person name="O'Toole P.W."/>
        </authorList>
    </citation>
    <scope>NUCLEOTIDE SEQUENCE [LARGE SCALE GENOMIC DNA]</scope>
    <source>
        <strain evidence="2 3">DSM 15353</strain>
    </source>
</reference>
<dbReference type="AlphaFoldDB" id="A0A0R2KB07"/>
<sequence length="126" mass="14365">MDNEKEFIFGVIYLAKFIDYYHKIPATFAIVSMFEFVLSLALMIYLPREIPIQMTLNALSLYGQSKLLVFVFPVLTLLLSWLGNDEKIGKIQSPVKAMTFGWGLSVIQLILTIEAAVFYFAVFNVI</sequence>
<keyword evidence="1" id="KW-1133">Transmembrane helix</keyword>
<gene>
    <name evidence="2" type="ORF">IV43_GL000480</name>
</gene>
<organism evidence="2 3">
    <name type="scientific">Ligilactobacillus acidipiscis</name>
    <dbReference type="NCBI Taxonomy" id="89059"/>
    <lineage>
        <taxon>Bacteria</taxon>
        <taxon>Bacillati</taxon>
        <taxon>Bacillota</taxon>
        <taxon>Bacilli</taxon>
        <taxon>Lactobacillales</taxon>
        <taxon>Lactobacillaceae</taxon>
        <taxon>Ligilactobacillus</taxon>
    </lineage>
</organism>
<dbReference type="GeneID" id="95348510"/>
<name>A0A0R2KB07_9LACO</name>
<evidence type="ECO:0000313" key="2">
    <source>
        <dbReference type="EMBL" id="KRN86681.1"/>
    </source>
</evidence>
<keyword evidence="1" id="KW-0812">Transmembrane</keyword>
<protein>
    <submittedName>
        <fullName evidence="2">Uncharacterized protein</fullName>
    </submittedName>
</protein>
<feature type="transmembrane region" description="Helical" evidence="1">
    <location>
        <begin position="67"/>
        <end position="83"/>
    </location>
</feature>
<accession>A0A0R2KB07</accession>
<feature type="transmembrane region" description="Helical" evidence="1">
    <location>
        <begin position="24"/>
        <end position="46"/>
    </location>
</feature>
<dbReference type="Proteomes" id="UP000051491">
    <property type="component" value="Unassembled WGS sequence"/>
</dbReference>
<evidence type="ECO:0000313" key="3">
    <source>
        <dbReference type="Proteomes" id="UP000051491"/>
    </source>
</evidence>
<dbReference type="STRING" id="89059.LAC1533_0422"/>
<proteinExistence type="predicted"/>
<keyword evidence="1" id="KW-0472">Membrane</keyword>
<evidence type="ECO:0000256" key="1">
    <source>
        <dbReference type="SAM" id="Phobius"/>
    </source>
</evidence>
<dbReference type="EMBL" id="JQBK01000014">
    <property type="protein sequence ID" value="KRN86681.1"/>
    <property type="molecule type" value="Genomic_DNA"/>
</dbReference>
<dbReference type="RefSeq" id="WP_010498774.1">
    <property type="nucleotide sequence ID" value="NZ_JBHUGU010000002.1"/>
</dbReference>
<comment type="caution">
    <text evidence="2">The sequence shown here is derived from an EMBL/GenBank/DDBJ whole genome shotgun (WGS) entry which is preliminary data.</text>
</comment>
<dbReference type="PATRIC" id="fig|89059.3.peg.488"/>
<feature type="transmembrane region" description="Helical" evidence="1">
    <location>
        <begin position="103"/>
        <end position="123"/>
    </location>
</feature>